<evidence type="ECO:0000256" key="6">
    <source>
        <dbReference type="ARBA" id="ARBA00022737"/>
    </source>
</evidence>
<dbReference type="GO" id="GO:0016887">
    <property type="term" value="F:ATP hydrolysis activity"/>
    <property type="evidence" value="ECO:0007669"/>
    <property type="project" value="InterPro"/>
</dbReference>
<dbReference type="GO" id="GO:0005524">
    <property type="term" value="F:ATP binding"/>
    <property type="evidence" value="ECO:0007669"/>
    <property type="project" value="UniProtKB-KW"/>
</dbReference>
<dbReference type="CDD" id="cd03244">
    <property type="entry name" value="ABCC_MRP_domain2"/>
    <property type="match status" value="1"/>
</dbReference>
<dbReference type="FunFam" id="3.40.50.300:FF:000973">
    <property type="entry name" value="Multidrug resistance-associated protein 4"/>
    <property type="match status" value="1"/>
</dbReference>
<dbReference type="InterPro" id="IPR013954">
    <property type="entry name" value="PNK3P"/>
</dbReference>
<evidence type="ECO:0000256" key="13">
    <source>
        <dbReference type="SAM" id="Phobius"/>
    </source>
</evidence>
<proteinExistence type="inferred from homology"/>
<feature type="chain" id="PRO_5003157211" evidence="14">
    <location>
        <begin position="21"/>
        <end position="1861"/>
    </location>
</feature>
<dbReference type="CDD" id="cd18579">
    <property type="entry name" value="ABC_6TM_ABCC_D1"/>
    <property type="match status" value="1"/>
</dbReference>
<feature type="transmembrane region" description="Helical" evidence="13">
    <location>
        <begin position="1310"/>
        <end position="1332"/>
    </location>
</feature>
<feature type="transmembrane region" description="Helical" evidence="13">
    <location>
        <begin position="1485"/>
        <end position="1514"/>
    </location>
</feature>
<feature type="transmembrane region" description="Helical" evidence="13">
    <location>
        <begin position="792"/>
        <end position="814"/>
    </location>
</feature>
<evidence type="ECO:0000256" key="11">
    <source>
        <dbReference type="ARBA" id="ARBA00023242"/>
    </source>
</evidence>
<dbReference type="SUPFAM" id="SSF90123">
    <property type="entry name" value="ABC transporter transmembrane region"/>
    <property type="match status" value="2"/>
</dbReference>
<dbReference type="NCBIfam" id="TIGR01662">
    <property type="entry name" value="HAD-SF-IIIA"/>
    <property type="match status" value="1"/>
</dbReference>
<evidence type="ECO:0000259" key="16">
    <source>
        <dbReference type="PROSITE" id="PS50929"/>
    </source>
</evidence>
<dbReference type="InParanoid" id="E2AJR5"/>
<feature type="compositionally biased region" description="Polar residues" evidence="12">
    <location>
        <begin position="1183"/>
        <end position="1198"/>
    </location>
</feature>
<evidence type="ECO:0000256" key="3">
    <source>
        <dbReference type="ARBA" id="ARBA00009726"/>
    </source>
</evidence>
<evidence type="ECO:0000256" key="2">
    <source>
        <dbReference type="ARBA" id="ARBA00004141"/>
    </source>
</evidence>
<feature type="domain" description="ABC transporter" evidence="15">
    <location>
        <begin position="955"/>
        <end position="1163"/>
    </location>
</feature>
<keyword evidence="7" id="KW-0547">Nucleotide-binding</keyword>
<evidence type="ECO:0000313" key="18">
    <source>
        <dbReference type="Proteomes" id="UP000000311"/>
    </source>
</evidence>
<dbReference type="InterPro" id="IPR027417">
    <property type="entry name" value="P-loop_NTPase"/>
</dbReference>
<dbReference type="OMA" id="TRSFCFN"/>
<dbReference type="EMBL" id="GL440065">
    <property type="protein sequence ID" value="EFN66323.1"/>
    <property type="molecule type" value="Genomic_DNA"/>
</dbReference>
<dbReference type="InterPro" id="IPR041388">
    <property type="entry name" value="FHA_2"/>
</dbReference>
<dbReference type="FunFam" id="1.20.1560.10:FF:000026">
    <property type="entry name" value="Multidrug resistance-associated protein lethal(2)03659"/>
    <property type="match status" value="1"/>
</dbReference>
<evidence type="ECO:0000256" key="9">
    <source>
        <dbReference type="ARBA" id="ARBA00022989"/>
    </source>
</evidence>
<keyword evidence="10 13" id="KW-0472">Membrane</keyword>
<keyword evidence="18" id="KW-1185">Reference proteome</keyword>
<evidence type="ECO:0000259" key="15">
    <source>
        <dbReference type="PROSITE" id="PS50893"/>
    </source>
</evidence>
<dbReference type="Pfam" id="PF00664">
    <property type="entry name" value="ABC_membrane"/>
    <property type="match status" value="2"/>
</dbReference>
<dbReference type="FunFam" id="3.40.50.300:FF:000737">
    <property type="entry name" value="Bifunctional polynucleotide phosphatase/kinase"/>
    <property type="match status" value="1"/>
</dbReference>
<feature type="domain" description="ABC transmembrane type-1" evidence="16">
    <location>
        <begin position="1243"/>
        <end position="1552"/>
    </location>
</feature>
<dbReference type="Gene3D" id="2.60.200.20">
    <property type="match status" value="1"/>
</dbReference>
<evidence type="ECO:0000256" key="14">
    <source>
        <dbReference type="SAM" id="SignalP"/>
    </source>
</evidence>
<feature type="signal peptide" evidence="14">
    <location>
        <begin position="1"/>
        <end position="20"/>
    </location>
</feature>
<evidence type="ECO:0000256" key="1">
    <source>
        <dbReference type="ARBA" id="ARBA00004123"/>
    </source>
</evidence>
<dbReference type="InterPro" id="IPR044746">
    <property type="entry name" value="ABCC_6TM_D1"/>
</dbReference>
<dbReference type="FunFam" id="3.40.50.1000:FF:000078">
    <property type="entry name" value="Bifunctional polynucleotide phosphatase/kinase"/>
    <property type="match status" value="1"/>
</dbReference>
<evidence type="ECO:0000256" key="8">
    <source>
        <dbReference type="ARBA" id="ARBA00022840"/>
    </source>
</evidence>
<dbReference type="Gene3D" id="3.40.50.1000">
    <property type="entry name" value="HAD superfamily/HAD-like"/>
    <property type="match status" value="1"/>
</dbReference>
<gene>
    <name evidence="17" type="ORF">EAG_09613</name>
</gene>
<comment type="subcellular location">
    <subcellularLocation>
        <location evidence="2">Membrane</location>
        <topology evidence="2">Multi-pass membrane protein</topology>
    </subcellularLocation>
    <subcellularLocation>
        <location evidence="1">Nucleus</location>
    </subcellularLocation>
</comment>
<dbReference type="SMART" id="SM00382">
    <property type="entry name" value="AAA"/>
    <property type="match status" value="3"/>
</dbReference>
<evidence type="ECO:0000256" key="10">
    <source>
        <dbReference type="ARBA" id="ARBA00023136"/>
    </source>
</evidence>
<dbReference type="InterPro" id="IPR006549">
    <property type="entry name" value="HAD-SF_hydro_IIIA"/>
</dbReference>
<organism evidence="18">
    <name type="scientific">Camponotus floridanus</name>
    <name type="common">Florida carpenter ant</name>
    <dbReference type="NCBI Taxonomy" id="104421"/>
    <lineage>
        <taxon>Eukaryota</taxon>
        <taxon>Metazoa</taxon>
        <taxon>Ecdysozoa</taxon>
        <taxon>Arthropoda</taxon>
        <taxon>Hexapoda</taxon>
        <taxon>Insecta</taxon>
        <taxon>Pterygota</taxon>
        <taxon>Neoptera</taxon>
        <taxon>Endopterygota</taxon>
        <taxon>Hymenoptera</taxon>
        <taxon>Apocrita</taxon>
        <taxon>Aculeata</taxon>
        <taxon>Formicoidea</taxon>
        <taxon>Formicidae</taxon>
        <taxon>Formicinae</taxon>
        <taxon>Camponotus</taxon>
    </lineage>
</organism>
<protein>
    <submittedName>
        <fullName evidence="17">Probable multidrug resistance-associated protein lethal(2)03659</fullName>
    </submittedName>
</protein>
<keyword evidence="6" id="KW-0677">Repeat</keyword>
<evidence type="ECO:0000256" key="12">
    <source>
        <dbReference type="SAM" id="MobiDB-lite"/>
    </source>
</evidence>
<dbReference type="Gene3D" id="3.40.50.300">
    <property type="entry name" value="P-loop containing nucleotide triphosphate hydrolases"/>
    <property type="match status" value="3"/>
</dbReference>
<keyword evidence="14" id="KW-0732">Signal</keyword>
<feature type="transmembrane region" description="Helical" evidence="13">
    <location>
        <begin position="709"/>
        <end position="728"/>
    </location>
</feature>
<feature type="transmembrane region" description="Helical" evidence="13">
    <location>
        <begin position="632"/>
        <end position="649"/>
    </location>
</feature>
<accession>E2AJR5</accession>
<feature type="transmembrane region" description="Helical" evidence="13">
    <location>
        <begin position="826"/>
        <end position="848"/>
    </location>
</feature>
<dbReference type="CDD" id="cd01625">
    <property type="entry name" value="HAD_PNP"/>
    <property type="match status" value="1"/>
</dbReference>
<evidence type="ECO:0000313" key="17">
    <source>
        <dbReference type="EMBL" id="EFN66323.1"/>
    </source>
</evidence>
<dbReference type="InterPro" id="IPR050173">
    <property type="entry name" value="ABC_transporter_C-like"/>
</dbReference>
<dbReference type="GO" id="GO:0140359">
    <property type="term" value="F:ABC-type transporter activity"/>
    <property type="evidence" value="ECO:0007669"/>
    <property type="project" value="InterPro"/>
</dbReference>
<feature type="compositionally biased region" description="Acidic residues" evidence="12">
    <location>
        <begin position="1199"/>
        <end position="1211"/>
    </location>
</feature>
<dbReference type="InterPro" id="IPR006551">
    <property type="entry name" value="Polynucleotide_phosphatase"/>
</dbReference>
<dbReference type="CDD" id="cd03250">
    <property type="entry name" value="ABCC_MRP_domain1"/>
    <property type="match status" value="1"/>
</dbReference>
<dbReference type="Pfam" id="PF00005">
    <property type="entry name" value="ABC_tran"/>
    <property type="match status" value="2"/>
</dbReference>
<feature type="region of interest" description="Disordered" evidence="12">
    <location>
        <begin position="1183"/>
        <end position="1217"/>
    </location>
</feature>
<dbReference type="InterPro" id="IPR023214">
    <property type="entry name" value="HAD_sf"/>
</dbReference>
<dbReference type="InterPro" id="IPR036412">
    <property type="entry name" value="HAD-like_sf"/>
</dbReference>
<dbReference type="NCBIfam" id="TIGR01664">
    <property type="entry name" value="DNA-3'-Pase"/>
    <property type="match status" value="1"/>
</dbReference>
<feature type="transmembrane region" description="Helical" evidence="13">
    <location>
        <begin position="681"/>
        <end position="703"/>
    </location>
</feature>
<sequence>MSLIFFLSSTLCFNLQVNKCTNVFSIVRLCANYAEAIVTVQQVGEHACGFNGFKTQKNVRFVARHNDRLELLYGKYVYEVEFNPPQSVKNFALRKRSYELEADETEHRTKMLKLNNHSNKEVKNDREEGEKSTLDDVCFNQKALTAECSTFSERSNNDSSASAKWDSIDHGKLLIYTPSFVQHRSKIAAYDMDGTLIKTKSGLVFPKNCNDWQLLYPDVPSKLKQLHTNGYKIVIFTNQAGLSTGKIKISDFKLKIENIVRKISVPIQVFIAVGKSIYRKPTIGMWESLEKELQNENITIDKANSFYVGDAAGRPKNWAPGKKKDHSSADRLMALNVGIKFETPEEHFLKHKAPPYELPKFNSKNLSQNDDVCKPANAKLMLQQQEMILMVGSPGSGKSHFAKNYLKEYGHVNRDTLGSWQKCIAAVEQYLNQGKSVVIDNTNPDPTSRQRYTEISKKRNIPIRCFIMTTSMEHAKHNNKFRELTDPSHVPVSEIIINSYMWTISLFKTGYKKILELEDLFDPLKVDRSNLLGDRLEKRWKIELEKSKKWKRSPSLLKTIFHTFVWEYFLLGMMQILNEFVIRLGTPLLLGGLLRYFRKDSGETYENALWYAAGICMMSGVNVISVNQSIFGAYHVGANVRVAVCSVVYRKALRLSKTALGETAPGKVVNLVANDVSRFDLVSILIHHMWSAPLSALIVAYILYQDVGYAGLIGIAAIFVVVPIQSYTGKLSSKFRLQTAIKTDERVRLMDEIISGVQVIKMYAWEKPFCAMIELARKLELRVVTKSSYIRGIYMTFNLFTTRMALYCTLVTMLMFGNELTVDKVFVVSSCFNVLAQTMSGMFVRGIAELAECMVAIRRLQSFLLFDEFQDNSISKTSSNYVNLSSNMQTYKQEGKQDLPFIDDDVEDYQSLNEHNNYKKQDGLTTVATDLLKNTTNFIQEEKRLSTCNDDSCAINMINVTAKWEDNQSQNTLEDLNLEIKKGKLYAVIGMVGSGKSSLLSAILSEITLTEGQIKLNGKISYASQEAWVFSASVRQNILFGQVYERYRYQKVIKTCALERDFKQFPQGDQTIVGERGSSLSGGQKARINLARALYRQSDIYLLDDPLSARYLAGKTRILATHQLQYIKGVDAIILLEQGKIKYFPNYQDLLEYRPEYGVLVAAENETDESSFEKTISIRRKFSSASNRSRTPEASSGGTDDEEEDENEEQLNDGMEGTSRGLVKGSIFIKFFQTGANLYMASIVLFLFIVTQFIVSLSDYFVPFFVSKIETQKYLTKLHSQNQTDDTYENITRNHLDIVSNDADMSKIMIYVYIYTGIVLSIFVIGISRSLFFYKTCMMCSQRLHDMMFSALIHTGMRFFDTNPSGRILNRFSKDMGTIDEILPKACLDAGQIIMLMFGSLIVTCIINPIFLVPIVFISIIFYWIRKVYLKTSKNIKRLEGMSRSPVFTHLNATLNGLTTIRAYCAQDILKQEFDKLQDVHTSTVYAYIVTSAAVGFILDVFCFIFISLGTFSFLLFNQTFSGGEVGLAITQIMGITWIIQWGMRRSAEVTNQMMAVERVLEYVQLAPEPKLRNRGTYLKKKDKENLVLPDNAPKRWPEKGSVVFRDVYMRYADEDPHVLKGLNIVIYPGEKIGIVGRTGAGKSSLISALFRLAKVEGIIKIDDINTGLIALEDLRRKISIIPQDPVLFSGTLRRNLDPFDEFPDKDLWEALEEVELKDAVGINGNGLESRVFDRGSNYSVGQRQLVCLARAILRNNRILMLDEATANVDPHTDALIQRTIRKKFATCTMLTVAHRLNTIMDSDKVLVMDKGHIVEYDHPHMLLQNSYSQFSSLVRETGPGMCDQLIKVAKQSYLNKYGKT</sequence>
<dbReference type="FunFam" id="1.20.1560.10:FF:000014">
    <property type="entry name" value="Multidrug resistance-associated protein member 4"/>
    <property type="match status" value="1"/>
</dbReference>
<dbReference type="InterPro" id="IPR011527">
    <property type="entry name" value="ABC1_TM_dom"/>
</dbReference>
<dbReference type="InterPro" id="IPR003439">
    <property type="entry name" value="ABC_transporter-like_ATP-bd"/>
</dbReference>
<reference evidence="17 18" key="1">
    <citation type="journal article" date="2010" name="Science">
        <title>Genomic comparison of the ants Camponotus floridanus and Harpegnathos saltator.</title>
        <authorList>
            <person name="Bonasio R."/>
            <person name="Zhang G."/>
            <person name="Ye C."/>
            <person name="Mutti N.S."/>
            <person name="Fang X."/>
            <person name="Qin N."/>
            <person name="Donahue G."/>
            <person name="Yang P."/>
            <person name="Li Q."/>
            <person name="Li C."/>
            <person name="Zhang P."/>
            <person name="Huang Z."/>
            <person name="Berger S.L."/>
            <person name="Reinberg D."/>
            <person name="Wang J."/>
            <person name="Liebig J."/>
        </authorList>
    </citation>
    <scope>NUCLEOTIDE SEQUENCE [LARGE SCALE GENOMIC DNA]</scope>
    <source>
        <strain evidence="18">C129</strain>
    </source>
</reference>
<dbReference type="OrthoDB" id="6500128at2759"/>
<keyword evidence="9 13" id="KW-1133">Transmembrane helix</keyword>
<keyword evidence="5 13" id="KW-0812">Transmembrane</keyword>
<keyword evidence="4" id="KW-0813">Transport</keyword>
<dbReference type="Pfam" id="PF17913">
    <property type="entry name" value="FHA_2"/>
    <property type="match status" value="1"/>
</dbReference>
<dbReference type="GO" id="GO:0016020">
    <property type="term" value="C:membrane"/>
    <property type="evidence" value="ECO:0007669"/>
    <property type="project" value="UniProtKB-SubCell"/>
</dbReference>
<dbReference type="PANTHER" id="PTHR24223:SF456">
    <property type="entry name" value="MULTIDRUG RESISTANCE-ASSOCIATED PROTEIN LETHAL(2)03659"/>
    <property type="match status" value="1"/>
</dbReference>
<dbReference type="InterPro" id="IPR017871">
    <property type="entry name" value="ABC_transporter-like_CS"/>
</dbReference>
<dbReference type="Pfam" id="PF08645">
    <property type="entry name" value="PNK3P"/>
    <property type="match status" value="1"/>
</dbReference>
<dbReference type="GO" id="GO:0005634">
    <property type="term" value="C:nucleus"/>
    <property type="evidence" value="ECO:0007669"/>
    <property type="project" value="UniProtKB-SubCell"/>
</dbReference>
<dbReference type="Gene3D" id="1.20.1560.10">
    <property type="entry name" value="ABC transporter type 1, transmembrane domain"/>
    <property type="match status" value="2"/>
</dbReference>
<dbReference type="Proteomes" id="UP000000311">
    <property type="component" value="Unassembled WGS sequence"/>
</dbReference>
<keyword evidence="8" id="KW-0067">ATP-binding</keyword>
<feature type="domain" description="ABC transporter" evidence="15">
    <location>
        <begin position="1603"/>
        <end position="1836"/>
    </location>
</feature>
<dbReference type="InterPro" id="IPR003593">
    <property type="entry name" value="AAA+_ATPase"/>
</dbReference>
<dbReference type="PROSITE" id="PS50893">
    <property type="entry name" value="ABC_TRANSPORTER_2"/>
    <property type="match status" value="2"/>
</dbReference>
<dbReference type="Pfam" id="PF13671">
    <property type="entry name" value="AAA_33"/>
    <property type="match status" value="1"/>
</dbReference>
<dbReference type="InterPro" id="IPR036640">
    <property type="entry name" value="ABC1_TM_sf"/>
</dbReference>
<feature type="transmembrane region" description="Helical" evidence="13">
    <location>
        <begin position="1236"/>
        <end position="1255"/>
    </location>
</feature>
<dbReference type="FunFam" id="3.40.50.300:FF:000163">
    <property type="entry name" value="Multidrug resistance-associated protein member 4"/>
    <property type="match status" value="1"/>
</dbReference>
<evidence type="ECO:0000256" key="7">
    <source>
        <dbReference type="ARBA" id="ARBA00022741"/>
    </source>
</evidence>
<name>E2AJR5_CAMFO</name>
<dbReference type="STRING" id="104421.E2AJR5"/>
<dbReference type="SUPFAM" id="SSF52540">
    <property type="entry name" value="P-loop containing nucleoside triphosphate hydrolases"/>
    <property type="match status" value="3"/>
</dbReference>
<feature type="transmembrane region" description="Helical" evidence="13">
    <location>
        <begin position="1393"/>
        <end position="1425"/>
    </location>
</feature>
<comment type="similarity">
    <text evidence="3">Belongs to the ABC transporter superfamily. ABCC family. Conjugate transporter (TC 3.A.1.208) subfamily.</text>
</comment>
<dbReference type="PROSITE" id="PS50929">
    <property type="entry name" value="ABC_TM1F"/>
    <property type="match status" value="2"/>
</dbReference>
<feature type="domain" description="ABC transmembrane type-1" evidence="16">
    <location>
        <begin position="581"/>
        <end position="843"/>
    </location>
</feature>
<feature type="transmembrane region" description="Helical" evidence="13">
    <location>
        <begin position="609"/>
        <end position="626"/>
    </location>
</feature>
<evidence type="ECO:0000256" key="5">
    <source>
        <dbReference type="ARBA" id="ARBA00022692"/>
    </source>
</evidence>
<dbReference type="PROSITE" id="PS00211">
    <property type="entry name" value="ABC_TRANSPORTER_1"/>
    <property type="match status" value="2"/>
</dbReference>
<keyword evidence="11" id="KW-0539">Nucleus</keyword>
<feature type="transmembrane region" description="Helical" evidence="13">
    <location>
        <begin position="580"/>
        <end position="597"/>
    </location>
</feature>
<dbReference type="FunCoup" id="E2AJR5">
    <property type="interactions" value="329"/>
</dbReference>
<evidence type="ECO:0000256" key="4">
    <source>
        <dbReference type="ARBA" id="ARBA00022448"/>
    </source>
</evidence>
<dbReference type="PANTHER" id="PTHR24223">
    <property type="entry name" value="ATP-BINDING CASSETTE SUB-FAMILY C"/>
    <property type="match status" value="1"/>
</dbReference>
<dbReference type="SUPFAM" id="SSF56784">
    <property type="entry name" value="HAD-like"/>
    <property type="match status" value="1"/>
</dbReference>